<proteinExistence type="predicted"/>
<keyword evidence="3" id="KW-1185">Reference proteome</keyword>
<dbReference type="EMBL" id="CP122539">
    <property type="protein sequence ID" value="WGH76177.1"/>
    <property type="molecule type" value="Genomic_DNA"/>
</dbReference>
<evidence type="ECO:0000313" key="2">
    <source>
        <dbReference type="EMBL" id="WGH76177.1"/>
    </source>
</evidence>
<sequence>MSNIARINSRQGRYMKAKRQSTVAPVFGTLTQYMGLRKVNVRGINGANKCMLMAGAAYNIKKLLKFFGTPTKTEAKAVAFVFWLKRTISLNKFRFKLRKKQKRELKFWLRSK</sequence>
<dbReference type="Pfam" id="PF13751">
    <property type="entry name" value="DDE_Tnp_1_6"/>
    <property type="match status" value="1"/>
</dbReference>
<reference evidence="2 3" key="1">
    <citation type="submission" date="2023-04" db="EMBL/GenBank/DDBJ databases">
        <title>Tenacibaculum tangerinum sp. nov., isolated from sea tidal flat of South Korea.</title>
        <authorList>
            <person name="Lee S.H."/>
            <person name="Kim J.-J."/>
        </authorList>
    </citation>
    <scope>NUCLEOTIDE SEQUENCE [LARGE SCALE GENOMIC DNA]</scope>
    <source>
        <strain evidence="2 3">GRR-S3-23</strain>
    </source>
</reference>
<evidence type="ECO:0000259" key="1">
    <source>
        <dbReference type="Pfam" id="PF13751"/>
    </source>
</evidence>
<feature type="domain" description="Transposase DDE" evidence="1">
    <location>
        <begin position="4"/>
        <end position="64"/>
    </location>
</feature>
<dbReference type="Proteomes" id="UP001232001">
    <property type="component" value="Chromosome"/>
</dbReference>
<dbReference type="InterPro" id="IPR025668">
    <property type="entry name" value="Tnp_DDE_dom"/>
</dbReference>
<protein>
    <submittedName>
        <fullName evidence="2">Transposase</fullName>
    </submittedName>
</protein>
<gene>
    <name evidence="2" type="ORF">P8625_03135</name>
</gene>
<evidence type="ECO:0000313" key="3">
    <source>
        <dbReference type="Proteomes" id="UP001232001"/>
    </source>
</evidence>
<organism evidence="2 3">
    <name type="scientific">Tenacibaculum tangerinum</name>
    <dbReference type="NCBI Taxonomy" id="3038772"/>
    <lineage>
        <taxon>Bacteria</taxon>
        <taxon>Pseudomonadati</taxon>
        <taxon>Bacteroidota</taxon>
        <taxon>Flavobacteriia</taxon>
        <taxon>Flavobacteriales</taxon>
        <taxon>Flavobacteriaceae</taxon>
        <taxon>Tenacibaculum</taxon>
    </lineage>
</organism>
<name>A0ABY8L422_9FLAO</name>
<dbReference type="RefSeq" id="WP_279652046.1">
    <property type="nucleotide sequence ID" value="NZ_CP122539.1"/>
</dbReference>
<accession>A0ABY8L422</accession>